<keyword evidence="4" id="KW-0653">Protein transport</keyword>
<dbReference type="GO" id="GO:0015031">
    <property type="term" value="P:protein transport"/>
    <property type="evidence" value="ECO:0007669"/>
    <property type="project" value="UniProtKB-KW"/>
</dbReference>
<dbReference type="GO" id="GO:0019905">
    <property type="term" value="F:syntaxin binding"/>
    <property type="evidence" value="ECO:0007669"/>
    <property type="project" value="TreeGrafter"/>
</dbReference>
<evidence type="ECO:0000256" key="3">
    <source>
        <dbReference type="ARBA" id="ARBA00022448"/>
    </source>
</evidence>
<evidence type="ECO:0000256" key="1">
    <source>
        <dbReference type="ARBA" id="ARBA00004601"/>
    </source>
</evidence>
<feature type="domain" description="Vps52 coiled-coil" evidence="7">
    <location>
        <begin position="46"/>
        <end position="195"/>
    </location>
</feature>
<feature type="compositionally biased region" description="Low complexity" evidence="6">
    <location>
        <begin position="340"/>
        <end position="351"/>
    </location>
</feature>
<evidence type="ECO:0000256" key="4">
    <source>
        <dbReference type="ARBA" id="ARBA00022927"/>
    </source>
</evidence>
<dbReference type="Pfam" id="PF20655">
    <property type="entry name" value="Vps52_C"/>
    <property type="match status" value="1"/>
</dbReference>
<dbReference type="AlphaFoldDB" id="A0A316Z197"/>
<organism evidence="9 10">
    <name type="scientific">Tilletiopsis washingtonensis</name>
    <dbReference type="NCBI Taxonomy" id="58919"/>
    <lineage>
        <taxon>Eukaryota</taxon>
        <taxon>Fungi</taxon>
        <taxon>Dikarya</taxon>
        <taxon>Basidiomycota</taxon>
        <taxon>Ustilaginomycotina</taxon>
        <taxon>Exobasidiomycetes</taxon>
        <taxon>Entylomatales</taxon>
        <taxon>Entylomatales incertae sedis</taxon>
        <taxon>Tilletiopsis</taxon>
    </lineage>
</organism>
<feature type="region of interest" description="Disordered" evidence="6">
    <location>
        <begin position="332"/>
        <end position="351"/>
    </location>
</feature>
<protein>
    <recommendedName>
        <fullName evidence="11">Vps52-domain-containing protein</fullName>
    </recommendedName>
</protein>
<dbReference type="PANTHER" id="PTHR14190">
    <property type="entry name" value="SUPPRESSOR OF ACTIN MUTATIONS 2/VACUOLAR PROTEIN SORTING 52"/>
    <property type="match status" value="1"/>
</dbReference>
<dbReference type="InterPro" id="IPR048361">
    <property type="entry name" value="Vps52_C"/>
</dbReference>
<evidence type="ECO:0000313" key="10">
    <source>
        <dbReference type="Proteomes" id="UP000245946"/>
    </source>
</evidence>
<dbReference type="InterPro" id="IPR048319">
    <property type="entry name" value="Vps52_CC"/>
</dbReference>
<keyword evidence="5" id="KW-0333">Golgi apparatus</keyword>
<name>A0A316Z197_9BASI</name>
<dbReference type="InterPro" id="IPR007258">
    <property type="entry name" value="Vps52"/>
</dbReference>
<accession>A0A316Z197</accession>
<evidence type="ECO:0000259" key="7">
    <source>
        <dbReference type="Pfam" id="PF04129"/>
    </source>
</evidence>
<evidence type="ECO:0000256" key="5">
    <source>
        <dbReference type="ARBA" id="ARBA00023034"/>
    </source>
</evidence>
<dbReference type="Proteomes" id="UP000245946">
    <property type="component" value="Unassembled WGS sequence"/>
</dbReference>
<evidence type="ECO:0000313" key="9">
    <source>
        <dbReference type="EMBL" id="PWN95339.1"/>
    </source>
</evidence>
<sequence length="624" mass="67223">MSSAASATASGSGSGSGSNDAALHAHFLAQAPSYLSLHSHLSTSLSQLDVLHGFLTSFSADLLTVSSHIAELQTRFQSLEMRLGNRRRLEGALDAVVRDVALDPAVVDGIVNTEPGKPWAEWLRELERVLHATAIGDSGAVQQTREVVEKLKLVAAAKLRSSILAPLHSMRKQLSTNVPMLQALLLASQRASYGFLARHAPRVAIDVQREYVAMARLYYETGFRRYARSLGVARERARRKEARWGIAERVAAATTSDKDAWLLEFAGERLDNAKLEDGPPVVLAYQADDPNYRTTPEALFRSLALVLLDNACAEYTFICRFFDDLSLAAQPGGTSHSSSAPRTKGAAARGTRALEDMAEEGPEPEESASVMAEEEGEEEVQGTIVALSVPEQRALEMRSAGDELWRQVMEPVLGTWTTFVKSLLTPAPPLLSLLTMIRLNTSLLSLASSRGAGRVLQPTLMAFKMQAYPLLQKAFGAELDSLKRLADGGAPGEAAGLAAGLGGFVRAATGGGWSGKEAREFAGTVCGRYAHLYSSVVVLSDEADDTMLFSSLLRMRTELERFLTSLASKQRAAEGAPAAAAFERGVYEAVKRGLETGPAPLSHPRVQSEMSHFTELQRSSRAAA</sequence>
<gene>
    <name evidence="9" type="ORF">FA09DRAFT_147934</name>
</gene>
<comment type="similarity">
    <text evidence="2">Belongs to the VPS52 family.</text>
</comment>
<dbReference type="GO" id="GO:0000938">
    <property type="term" value="C:GARP complex"/>
    <property type="evidence" value="ECO:0007669"/>
    <property type="project" value="TreeGrafter"/>
</dbReference>
<evidence type="ECO:0000256" key="6">
    <source>
        <dbReference type="SAM" id="MobiDB-lite"/>
    </source>
</evidence>
<evidence type="ECO:0008006" key="11">
    <source>
        <dbReference type="Google" id="ProtNLM"/>
    </source>
</evidence>
<dbReference type="PANTHER" id="PTHR14190:SF7">
    <property type="entry name" value="VACUOLAR PROTEIN SORTING-ASSOCIATED PROTEIN 52 HOMOLOG"/>
    <property type="match status" value="1"/>
</dbReference>
<dbReference type="OrthoDB" id="19482at2759"/>
<dbReference type="GO" id="GO:0042147">
    <property type="term" value="P:retrograde transport, endosome to Golgi"/>
    <property type="evidence" value="ECO:0007669"/>
    <property type="project" value="TreeGrafter"/>
</dbReference>
<dbReference type="GO" id="GO:0005829">
    <property type="term" value="C:cytosol"/>
    <property type="evidence" value="ECO:0007669"/>
    <property type="project" value="GOC"/>
</dbReference>
<evidence type="ECO:0000256" key="2">
    <source>
        <dbReference type="ARBA" id="ARBA00008180"/>
    </source>
</evidence>
<feature type="domain" description="Vps52 C-terminal" evidence="8">
    <location>
        <begin position="280"/>
        <end position="322"/>
    </location>
</feature>
<evidence type="ECO:0000259" key="8">
    <source>
        <dbReference type="Pfam" id="PF20655"/>
    </source>
</evidence>
<reference evidence="9 10" key="1">
    <citation type="journal article" date="2018" name="Mol. Biol. Evol.">
        <title>Broad Genomic Sampling Reveals a Smut Pathogenic Ancestry of the Fungal Clade Ustilaginomycotina.</title>
        <authorList>
            <person name="Kijpornyongpan T."/>
            <person name="Mondo S.J."/>
            <person name="Barry K."/>
            <person name="Sandor L."/>
            <person name="Lee J."/>
            <person name="Lipzen A."/>
            <person name="Pangilinan J."/>
            <person name="LaButti K."/>
            <person name="Hainaut M."/>
            <person name="Henrissat B."/>
            <person name="Grigoriev I.V."/>
            <person name="Spatafora J.W."/>
            <person name="Aime M.C."/>
        </authorList>
    </citation>
    <scope>NUCLEOTIDE SEQUENCE [LARGE SCALE GENOMIC DNA]</scope>
    <source>
        <strain evidence="9 10">MCA 4186</strain>
    </source>
</reference>
<keyword evidence="10" id="KW-1185">Reference proteome</keyword>
<dbReference type="GeneID" id="37266713"/>
<dbReference type="Pfam" id="PF04129">
    <property type="entry name" value="Vps52_CC"/>
    <property type="match status" value="1"/>
</dbReference>
<dbReference type="STRING" id="58919.A0A316Z197"/>
<comment type="subcellular location">
    <subcellularLocation>
        <location evidence="1">Golgi apparatus</location>
        <location evidence="1">trans-Golgi network</location>
    </subcellularLocation>
</comment>
<dbReference type="GO" id="GO:0032456">
    <property type="term" value="P:endocytic recycling"/>
    <property type="evidence" value="ECO:0007669"/>
    <property type="project" value="TreeGrafter"/>
</dbReference>
<proteinExistence type="inferred from homology"/>
<feature type="region of interest" description="Disordered" evidence="6">
    <location>
        <begin position="597"/>
        <end position="624"/>
    </location>
</feature>
<dbReference type="EMBL" id="KZ819305">
    <property type="protein sequence ID" value="PWN95339.1"/>
    <property type="molecule type" value="Genomic_DNA"/>
</dbReference>
<dbReference type="GO" id="GO:0006896">
    <property type="term" value="P:Golgi to vacuole transport"/>
    <property type="evidence" value="ECO:0007669"/>
    <property type="project" value="TreeGrafter"/>
</dbReference>
<dbReference type="RefSeq" id="XP_025595618.1">
    <property type="nucleotide sequence ID" value="XM_025739167.1"/>
</dbReference>
<feature type="compositionally biased region" description="Polar residues" evidence="6">
    <location>
        <begin position="608"/>
        <end position="624"/>
    </location>
</feature>
<keyword evidence="3" id="KW-0813">Transport</keyword>